<dbReference type="Proteomes" id="UP000318138">
    <property type="component" value="Chromosome"/>
</dbReference>
<organism evidence="2 3">
    <name type="scientific">Paenalkalicoccus suaedae</name>
    <dbReference type="NCBI Taxonomy" id="2592382"/>
    <lineage>
        <taxon>Bacteria</taxon>
        <taxon>Bacillati</taxon>
        <taxon>Bacillota</taxon>
        <taxon>Bacilli</taxon>
        <taxon>Bacillales</taxon>
        <taxon>Bacillaceae</taxon>
        <taxon>Paenalkalicoccus</taxon>
    </lineage>
</organism>
<keyword evidence="2" id="KW-0966">Cell projection</keyword>
<keyword evidence="1" id="KW-0812">Transmembrane</keyword>
<sequence>MKKFLLIVLAVIAALTVIANLIPMILLAIGGYLLYVCIKQFKRTTSTGAKVMWTIFAVLVASVIISNIYAVIGVAALYFLYVMVRSWKTDGAIDVPKNVNPFEDFDREWSKLAKK</sequence>
<dbReference type="EMBL" id="CP041372">
    <property type="protein sequence ID" value="QKS71869.1"/>
    <property type="molecule type" value="Genomic_DNA"/>
</dbReference>
<keyword evidence="2" id="KW-0969">Cilium</keyword>
<keyword evidence="1" id="KW-0472">Membrane</keyword>
<feature type="transmembrane region" description="Helical" evidence="1">
    <location>
        <begin position="56"/>
        <end position="81"/>
    </location>
</feature>
<evidence type="ECO:0000256" key="1">
    <source>
        <dbReference type="SAM" id="Phobius"/>
    </source>
</evidence>
<keyword evidence="2" id="KW-0282">Flagellum</keyword>
<accession>A0A859FFD1</accession>
<dbReference type="RefSeq" id="WP_176009852.1">
    <property type="nucleotide sequence ID" value="NZ_CP041372.2"/>
</dbReference>
<name>A0A859FFD1_9BACI</name>
<keyword evidence="1" id="KW-1133">Transmembrane helix</keyword>
<evidence type="ECO:0000313" key="3">
    <source>
        <dbReference type="Proteomes" id="UP000318138"/>
    </source>
</evidence>
<protein>
    <submittedName>
        <fullName evidence="2">Flagellar basal body rod protein</fullName>
    </submittedName>
</protein>
<evidence type="ECO:0000313" key="2">
    <source>
        <dbReference type="EMBL" id="QKS71869.1"/>
    </source>
</evidence>
<proteinExistence type="predicted"/>
<gene>
    <name evidence="2" type="ORF">FLK61_34955</name>
</gene>
<feature type="transmembrane region" description="Helical" evidence="1">
    <location>
        <begin position="6"/>
        <end position="35"/>
    </location>
</feature>
<dbReference type="AlphaFoldDB" id="A0A859FFD1"/>
<reference evidence="3" key="1">
    <citation type="submission" date="2019-07" db="EMBL/GenBank/DDBJ databases">
        <title>Bacillus alkalisoli sp. nov. isolated from saline soil.</title>
        <authorList>
            <person name="Sun J.-Q."/>
            <person name="Xu L."/>
        </authorList>
    </citation>
    <scope>NUCLEOTIDE SEQUENCE [LARGE SCALE GENOMIC DNA]</scope>
    <source>
        <strain evidence="3">M4U3P1</strain>
    </source>
</reference>
<keyword evidence="3" id="KW-1185">Reference proteome</keyword>
<dbReference type="KEGG" id="psua:FLK61_34955"/>